<reference evidence="9" key="1">
    <citation type="journal article" date="2015" name="Nature">
        <title>Complex archaea that bridge the gap between prokaryotes and eukaryotes.</title>
        <authorList>
            <person name="Spang A."/>
            <person name="Saw J.H."/>
            <person name="Jorgensen S.L."/>
            <person name="Zaremba-Niedzwiedzka K."/>
            <person name="Martijn J."/>
            <person name="Lind A.E."/>
            <person name="van Eijk R."/>
            <person name="Schleper C."/>
            <person name="Guy L."/>
            <person name="Ettema T.J."/>
        </authorList>
    </citation>
    <scope>NUCLEOTIDE SEQUENCE</scope>
</reference>
<dbReference type="SUPFAM" id="SSF56235">
    <property type="entry name" value="N-terminal nucleophile aminohydrolases (Ntn hydrolases)"/>
    <property type="match status" value="1"/>
</dbReference>
<sequence>MGGMFGVFSNNDIIEDLFYGTDYHSHLGTVRGGLAVKNLSGFQRYIKDITSAQFRSKFEKTIKKMHGNKGIGVISDFDDQPLIINSKLGVFAITTVGKINNLESLTRNALLDGSHFSEMQRGEINPTEMVATIISQCSTFVKGIQKVQEMIDGSCTMLILTEEGIYAARDKYGRTPLIIGEKLGAIAVTMETCAFPNLGYKITRDLGPGEVVFISKNGLEQKIPPGERMQICSFLWVYYGYPASSYEGINVEAVRYKCGSFLAQNDDVDIDLVAGIPDSGTAHGLGYANQAKIPYSRPFVKYTPTWPRSFMPQIQSVRDQVAKMKLIPIEDLIKNNRLLFCEDSIVRGTQLRKQIERLFDFGAKEVHMRPACPPLVYGCKFLNFSRSRSELDLAGRWAIKDLIGKDLEDPFEYINPDSENFKAMVEVIRKKLNLTSLKYQKLEDLVKAIGLPKEKLCTYCWDGMGLLIALEELTSIQD</sequence>
<dbReference type="InterPro" id="IPR029055">
    <property type="entry name" value="Ntn_hydrolases_N"/>
</dbReference>
<proteinExistence type="inferred from homology"/>
<keyword evidence="4" id="KW-0328">Glycosyltransferase</keyword>
<evidence type="ECO:0000313" key="9">
    <source>
        <dbReference type="EMBL" id="KKM94982.1"/>
    </source>
</evidence>
<dbReference type="InterPro" id="IPR029057">
    <property type="entry name" value="PRTase-like"/>
</dbReference>
<dbReference type="SUPFAM" id="SSF53271">
    <property type="entry name" value="PRTase-like"/>
    <property type="match status" value="1"/>
</dbReference>
<accession>A0A0F9PP76</accession>
<dbReference type="InterPro" id="IPR000836">
    <property type="entry name" value="PRTase_dom"/>
</dbReference>
<evidence type="ECO:0000256" key="3">
    <source>
        <dbReference type="ARBA" id="ARBA00011941"/>
    </source>
</evidence>
<dbReference type="Gene3D" id="3.40.50.2020">
    <property type="match status" value="1"/>
</dbReference>
<dbReference type="InterPro" id="IPR017932">
    <property type="entry name" value="GATase_2_dom"/>
</dbReference>
<dbReference type="UniPathway" id="UPA00074">
    <property type="reaction ID" value="UER00124"/>
</dbReference>
<dbReference type="EC" id="2.4.2.14" evidence="3"/>
<keyword evidence="6" id="KW-0658">Purine biosynthesis</keyword>
<evidence type="ECO:0000256" key="2">
    <source>
        <dbReference type="ARBA" id="ARBA00010138"/>
    </source>
</evidence>
<evidence type="ECO:0000259" key="8">
    <source>
        <dbReference type="PROSITE" id="PS51278"/>
    </source>
</evidence>
<organism evidence="9">
    <name type="scientific">marine sediment metagenome</name>
    <dbReference type="NCBI Taxonomy" id="412755"/>
    <lineage>
        <taxon>unclassified sequences</taxon>
        <taxon>metagenomes</taxon>
        <taxon>ecological metagenomes</taxon>
    </lineage>
</organism>
<dbReference type="Pfam" id="PF13537">
    <property type="entry name" value="GATase_7"/>
    <property type="match status" value="1"/>
</dbReference>
<comment type="pathway">
    <text evidence="1">Purine metabolism; IMP biosynthesis via de novo pathway; N(1)-(5-phospho-D-ribosyl)glycinamide from 5-phospho-alpha-D-ribose 1-diphosphate: step 1/2.</text>
</comment>
<feature type="domain" description="Glutamine amidotransferase type-2" evidence="8">
    <location>
        <begin position="2"/>
        <end position="217"/>
    </location>
</feature>
<protein>
    <recommendedName>
        <fullName evidence="3">amidophosphoribosyltransferase</fullName>
        <ecNumber evidence="3">2.4.2.14</ecNumber>
    </recommendedName>
</protein>
<evidence type="ECO:0000256" key="5">
    <source>
        <dbReference type="ARBA" id="ARBA00022679"/>
    </source>
</evidence>
<dbReference type="AlphaFoldDB" id="A0A0F9PP76"/>
<evidence type="ECO:0000256" key="7">
    <source>
        <dbReference type="ARBA" id="ARBA00022962"/>
    </source>
</evidence>
<gene>
    <name evidence="9" type="ORF">LCGC14_1192790</name>
</gene>
<evidence type="ECO:0000256" key="4">
    <source>
        <dbReference type="ARBA" id="ARBA00022676"/>
    </source>
</evidence>
<name>A0A0F9PP76_9ZZZZ</name>
<keyword evidence="7" id="KW-0315">Glutamine amidotransferase</keyword>
<dbReference type="GO" id="GO:0009113">
    <property type="term" value="P:purine nucleobase biosynthetic process"/>
    <property type="evidence" value="ECO:0007669"/>
    <property type="project" value="InterPro"/>
</dbReference>
<comment type="similarity">
    <text evidence="2">In the C-terminal section; belongs to the purine/pyrimidine phosphoribosyltransferase family.</text>
</comment>
<evidence type="ECO:0000256" key="6">
    <source>
        <dbReference type="ARBA" id="ARBA00022755"/>
    </source>
</evidence>
<dbReference type="PIRSF" id="PIRSF000485">
    <property type="entry name" value="Amd_phspho_trans"/>
    <property type="match status" value="1"/>
</dbReference>
<dbReference type="InterPro" id="IPR005854">
    <property type="entry name" value="PurF"/>
</dbReference>
<dbReference type="EMBL" id="LAZR01006067">
    <property type="protein sequence ID" value="KKM94982.1"/>
    <property type="molecule type" value="Genomic_DNA"/>
</dbReference>
<comment type="caution">
    <text evidence="9">The sequence shown here is derived from an EMBL/GenBank/DDBJ whole genome shotgun (WGS) entry which is preliminary data.</text>
</comment>
<keyword evidence="5" id="KW-0808">Transferase</keyword>
<evidence type="ECO:0000256" key="1">
    <source>
        <dbReference type="ARBA" id="ARBA00005209"/>
    </source>
</evidence>
<dbReference type="GO" id="GO:0004044">
    <property type="term" value="F:amidophosphoribosyltransferase activity"/>
    <property type="evidence" value="ECO:0007669"/>
    <property type="project" value="UniProtKB-EC"/>
</dbReference>
<dbReference type="PANTHER" id="PTHR11907">
    <property type="entry name" value="AMIDOPHOSPHORIBOSYLTRANSFERASE"/>
    <property type="match status" value="1"/>
</dbReference>
<dbReference type="Gene3D" id="3.60.20.10">
    <property type="entry name" value="Glutamine Phosphoribosylpyrophosphate, subunit 1, domain 1"/>
    <property type="match status" value="1"/>
</dbReference>
<dbReference type="GO" id="GO:0006189">
    <property type="term" value="P:'de novo' IMP biosynthetic process"/>
    <property type="evidence" value="ECO:0007669"/>
    <property type="project" value="UniProtKB-UniPathway"/>
</dbReference>
<dbReference type="CDD" id="cd06223">
    <property type="entry name" value="PRTases_typeI"/>
    <property type="match status" value="1"/>
</dbReference>
<dbReference type="PROSITE" id="PS51278">
    <property type="entry name" value="GATASE_TYPE_2"/>
    <property type="match status" value="1"/>
</dbReference>